<dbReference type="GO" id="GO:0005737">
    <property type="term" value="C:cytoplasm"/>
    <property type="evidence" value="ECO:0007669"/>
    <property type="project" value="TreeGrafter"/>
</dbReference>
<proteinExistence type="predicted"/>
<comment type="caution">
    <text evidence="1">The sequence shown here is derived from an EMBL/GenBank/DDBJ whole genome shotgun (WGS) entry which is preliminary data.</text>
</comment>
<dbReference type="InterPro" id="IPR013078">
    <property type="entry name" value="His_Pase_superF_clade-1"/>
</dbReference>
<dbReference type="AlphaFoldDB" id="A0A4R0R9J2"/>
<dbReference type="InterPro" id="IPR029033">
    <property type="entry name" value="His_PPase_superfam"/>
</dbReference>
<sequence>MTSKFSSIEGFFIQDDPTAIPSVIGPLPPRLGLRDDTTDRWKTLEGRLAELNASNHGEAAYKLVYLCRHGQGFHNVAEAKYGTEAWDAYWSTLNGDDELTWGTDPLLTPLGKVQALDARKAFPAENSAGILLPQRCYASPLKRALDTWRITFNGDGEGGEGVLEEEKRKVLVLENCREEYGIHTCDLRSPLSSLRALYPPPTYTFESSFTEDHPVWRKDERETKEDTDSCCSNDYLSLWFFRRLPSQA</sequence>
<keyword evidence="2" id="KW-1185">Reference proteome</keyword>
<protein>
    <recommendedName>
        <fullName evidence="3">Phosphoglycerate mutase-like protein</fullName>
    </recommendedName>
</protein>
<organism evidence="1 2">
    <name type="scientific">Steccherinum ochraceum</name>
    <dbReference type="NCBI Taxonomy" id="92696"/>
    <lineage>
        <taxon>Eukaryota</taxon>
        <taxon>Fungi</taxon>
        <taxon>Dikarya</taxon>
        <taxon>Basidiomycota</taxon>
        <taxon>Agaricomycotina</taxon>
        <taxon>Agaricomycetes</taxon>
        <taxon>Polyporales</taxon>
        <taxon>Steccherinaceae</taxon>
        <taxon>Steccherinum</taxon>
    </lineage>
</organism>
<dbReference type="CDD" id="cd07067">
    <property type="entry name" value="HP_PGM_like"/>
    <property type="match status" value="1"/>
</dbReference>
<dbReference type="Proteomes" id="UP000292702">
    <property type="component" value="Unassembled WGS sequence"/>
</dbReference>
<dbReference type="Pfam" id="PF00300">
    <property type="entry name" value="His_Phos_1"/>
    <property type="match status" value="1"/>
</dbReference>
<name>A0A4R0R9J2_9APHY</name>
<evidence type="ECO:0000313" key="2">
    <source>
        <dbReference type="Proteomes" id="UP000292702"/>
    </source>
</evidence>
<dbReference type="PANTHER" id="PTHR48100">
    <property type="entry name" value="BROAD-SPECIFICITY PHOSPHATASE YOR283W-RELATED"/>
    <property type="match status" value="1"/>
</dbReference>
<evidence type="ECO:0008006" key="3">
    <source>
        <dbReference type="Google" id="ProtNLM"/>
    </source>
</evidence>
<gene>
    <name evidence="1" type="ORF">EIP91_004018</name>
</gene>
<dbReference type="SUPFAM" id="SSF53254">
    <property type="entry name" value="Phosphoglycerate mutase-like"/>
    <property type="match status" value="1"/>
</dbReference>
<dbReference type="InterPro" id="IPR050275">
    <property type="entry name" value="PGM_Phosphatase"/>
</dbReference>
<reference evidence="1 2" key="1">
    <citation type="submission" date="2018-11" db="EMBL/GenBank/DDBJ databases">
        <title>Genome assembly of Steccherinum ochraceum LE-BIN_3174, the white-rot fungus of the Steccherinaceae family (The Residual Polyporoid clade, Polyporales, Basidiomycota).</title>
        <authorList>
            <person name="Fedorova T.V."/>
            <person name="Glazunova O.A."/>
            <person name="Landesman E.O."/>
            <person name="Moiseenko K.V."/>
            <person name="Psurtseva N.V."/>
            <person name="Savinova O.S."/>
            <person name="Shakhova N.V."/>
            <person name="Tyazhelova T.V."/>
            <person name="Vasina D.V."/>
        </authorList>
    </citation>
    <scope>NUCLEOTIDE SEQUENCE [LARGE SCALE GENOMIC DNA]</scope>
    <source>
        <strain evidence="1 2">LE-BIN_3174</strain>
    </source>
</reference>
<accession>A0A4R0R9J2</accession>
<dbReference type="GO" id="GO:0016791">
    <property type="term" value="F:phosphatase activity"/>
    <property type="evidence" value="ECO:0007669"/>
    <property type="project" value="TreeGrafter"/>
</dbReference>
<dbReference type="PANTHER" id="PTHR48100:SF1">
    <property type="entry name" value="HISTIDINE PHOSPHATASE FAMILY PROTEIN-RELATED"/>
    <property type="match status" value="1"/>
</dbReference>
<dbReference type="Gene3D" id="3.40.50.1240">
    <property type="entry name" value="Phosphoglycerate mutase-like"/>
    <property type="match status" value="1"/>
</dbReference>
<dbReference type="OrthoDB" id="496981at2759"/>
<evidence type="ECO:0000313" key="1">
    <source>
        <dbReference type="EMBL" id="TCD64490.1"/>
    </source>
</evidence>
<dbReference type="EMBL" id="RWJN01000233">
    <property type="protein sequence ID" value="TCD64490.1"/>
    <property type="molecule type" value="Genomic_DNA"/>
</dbReference>